<evidence type="ECO:0000256" key="1">
    <source>
        <dbReference type="ARBA" id="ARBA00004141"/>
    </source>
</evidence>
<gene>
    <name evidence="8" type="ORF">AUR66_01060</name>
</gene>
<evidence type="ECO:0000256" key="2">
    <source>
        <dbReference type="ARBA" id="ARBA00009399"/>
    </source>
</evidence>
<dbReference type="InterPro" id="IPR007267">
    <property type="entry name" value="GtrA_DPMS_TM"/>
</dbReference>
<keyword evidence="9" id="KW-1185">Reference proteome</keyword>
<dbReference type="Proteomes" id="UP000053157">
    <property type="component" value="Unassembled WGS sequence"/>
</dbReference>
<dbReference type="OrthoDB" id="44002at2157"/>
<dbReference type="GO" id="GO:0005886">
    <property type="term" value="C:plasma membrane"/>
    <property type="evidence" value="ECO:0007669"/>
    <property type="project" value="TreeGrafter"/>
</dbReference>
<organism evidence="8 9">
    <name type="scientific">Haloferax profundi</name>
    <dbReference type="NCBI Taxonomy" id="1544718"/>
    <lineage>
        <taxon>Archaea</taxon>
        <taxon>Methanobacteriati</taxon>
        <taxon>Methanobacteriota</taxon>
        <taxon>Stenosarchaea group</taxon>
        <taxon>Halobacteria</taxon>
        <taxon>Halobacteriales</taxon>
        <taxon>Haloferacaceae</taxon>
        <taxon>Haloferax</taxon>
    </lineage>
</organism>
<evidence type="ECO:0000256" key="5">
    <source>
        <dbReference type="ARBA" id="ARBA00023136"/>
    </source>
</evidence>
<dbReference type="InterPro" id="IPR051401">
    <property type="entry name" value="GtrA_CellWall_Glycosyl"/>
</dbReference>
<comment type="similarity">
    <text evidence="2">Belongs to the GtrA family.</text>
</comment>
<comment type="subcellular location">
    <subcellularLocation>
        <location evidence="1">Membrane</location>
        <topology evidence="1">Multi-pass membrane protein</topology>
    </subcellularLocation>
</comment>
<evidence type="ECO:0000313" key="9">
    <source>
        <dbReference type="Proteomes" id="UP000053157"/>
    </source>
</evidence>
<evidence type="ECO:0000256" key="4">
    <source>
        <dbReference type="ARBA" id="ARBA00022989"/>
    </source>
</evidence>
<keyword evidence="4 6" id="KW-1133">Transmembrane helix</keyword>
<evidence type="ECO:0000259" key="7">
    <source>
        <dbReference type="Pfam" id="PF04138"/>
    </source>
</evidence>
<dbReference type="Pfam" id="PF04138">
    <property type="entry name" value="GtrA_DPMS_TM"/>
    <property type="match status" value="1"/>
</dbReference>
<comment type="caution">
    <text evidence="8">The sequence shown here is derived from an EMBL/GenBank/DDBJ whole genome shotgun (WGS) entry which is preliminary data.</text>
</comment>
<dbReference type="EMBL" id="LOPV01000277">
    <property type="protein sequence ID" value="KTG25100.1"/>
    <property type="molecule type" value="Genomic_DNA"/>
</dbReference>
<feature type="transmembrane region" description="Helical" evidence="6">
    <location>
        <begin position="123"/>
        <end position="145"/>
    </location>
</feature>
<dbReference type="GO" id="GO:0000271">
    <property type="term" value="P:polysaccharide biosynthetic process"/>
    <property type="evidence" value="ECO:0007669"/>
    <property type="project" value="InterPro"/>
</dbReference>
<feature type="transmembrane region" description="Helical" evidence="6">
    <location>
        <begin position="20"/>
        <end position="39"/>
    </location>
</feature>
<accession>A0A0W1SGT5</accession>
<reference evidence="8 9" key="1">
    <citation type="submission" date="2015-12" db="EMBL/GenBank/DDBJ databases">
        <title>Haloferax profundi sp. nov. isolated from the Discovery deep brine-seawater interface in the Red Sea.</title>
        <authorList>
            <person name="Zhang G."/>
            <person name="Stingl U."/>
            <person name="Rashid M."/>
        </authorList>
    </citation>
    <scope>NUCLEOTIDE SEQUENCE [LARGE SCALE GENOMIC DNA]</scope>
    <source>
        <strain evidence="8 9">SB29</strain>
    </source>
</reference>
<evidence type="ECO:0000313" key="8">
    <source>
        <dbReference type="EMBL" id="KTG25100.1"/>
    </source>
</evidence>
<feature type="domain" description="GtrA/DPMS transmembrane" evidence="7">
    <location>
        <begin position="16"/>
        <end position="143"/>
    </location>
</feature>
<sequence>MTNRLSALLSGARFGKFASVGAVGAMFDLTVSSLLIVVFDVVGEVAKLAGAEVAIVVMFVINDRWTFADAGSDHLLAKVRRFVKSNLVRSGGLAVQVLVVRALREVPLTIPVAGVDLWQLIPLPIAIGASMFLNYVAESLFTWRIGAGSRHRDSR</sequence>
<evidence type="ECO:0000256" key="3">
    <source>
        <dbReference type="ARBA" id="ARBA00022692"/>
    </source>
</evidence>
<keyword evidence="3 6" id="KW-0812">Transmembrane</keyword>
<keyword evidence="5 6" id="KW-0472">Membrane</keyword>
<dbReference type="RefSeq" id="WP_058572612.1">
    <property type="nucleotide sequence ID" value="NZ_LOPV01000277.1"/>
</dbReference>
<dbReference type="AlphaFoldDB" id="A0A0W1SGT5"/>
<proteinExistence type="inferred from homology"/>
<name>A0A0W1SGT5_9EURY</name>
<dbReference type="PANTHER" id="PTHR38459">
    <property type="entry name" value="PROPHAGE BACTOPRENOL-LINKED GLUCOSE TRANSLOCASE HOMOLOG"/>
    <property type="match status" value="1"/>
</dbReference>
<dbReference type="PANTHER" id="PTHR38459:SF1">
    <property type="entry name" value="PROPHAGE BACTOPRENOL-LINKED GLUCOSE TRANSLOCASE HOMOLOG"/>
    <property type="match status" value="1"/>
</dbReference>
<protein>
    <submittedName>
        <fullName evidence="8">Sugar translocase</fullName>
    </submittedName>
</protein>
<evidence type="ECO:0000256" key="6">
    <source>
        <dbReference type="SAM" id="Phobius"/>
    </source>
</evidence>